<dbReference type="OrthoDB" id="4793208at2"/>
<keyword evidence="3" id="KW-1185">Reference proteome</keyword>
<sequence>MTDMAEVEILAASNAADRGLRALADLAAAAAGANYRVVGGHMVHLLGRLYPTDTAARVTADADAGMDPVAAADATFHTALLARGYRLVTGNHYEAPSGDDTPLSVDLLVPGTGGRRLERIEYAGRGFDAIPGLTLALASDPLRVRVRARLTTSETLRFEVPVPGVEQAVVLKALAWRSRLAAKDVADLCTLLSITHEHRDRLSEWKLHTARTGARKDAARALHELVTMLDRGQRIDGLTITPARLSGLIRRYVADRHTPRPPTDTGTAQHVARDANGQESLLSALRAAASGHPHRAKPGTPGGSTTPPQPEPPDHSPQTGPEMGL</sequence>
<feature type="region of interest" description="Disordered" evidence="1">
    <location>
        <begin position="280"/>
        <end position="325"/>
    </location>
</feature>
<organism evidence="2 3">
    <name type="scientific">Rhodococcus gordoniae</name>
    <dbReference type="NCBI Taxonomy" id="223392"/>
    <lineage>
        <taxon>Bacteria</taxon>
        <taxon>Bacillati</taxon>
        <taxon>Actinomycetota</taxon>
        <taxon>Actinomycetes</taxon>
        <taxon>Mycobacteriales</taxon>
        <taxon>Nocardiaceae</taxon>
        <taxon>Rhodococcus</taxon>
    </lineage>
</organism>
<dbReference type="AlphaFoldDB" id="A0A379PQ27"/>
<feature type="compositionally biased region" description="Low complexity" evidence="1">
    <location>
        <begin position="280"/>
        <end position="290"/>
    </location>
</feature>
<dbReference type="RefSeq" id="WP_147290713.1">
    <property type="nucleotide sequence ID" value="NZ_LPZN01000017.1"/>
</dbReference>
<evidence type="ECO:0000313" key="2">
    <source>
        <dbReference type="EMBL" id="SUF09152.1"/>
    </source>
</evidence>
<reference evidence="2 3" key="1">
    <citation type="submission" date="2018-06" db="EMBL/GenBank/DDBJ databases">
        <authorList>
            <consortium name="Pathogen Informatics"/>
            <person name="Doyle S."/>
        </authorList>
    </citation>
    <scope>NUCLEOTIDE SEQUENCE [LARGE SCALE GENOMIC DNA]</scope>
    <source>
        <strain evidence="2 3">NCTC13296</strain>
    </source>
</reference>
<evidence type="ECO:0000313" key="3">
    <source>
        <dbReference type="Proteomes" id="UP000254569"/>
    </source>
</evidence>
<gene>
    <name evidence="2" type="ORF">NCTC13296_04349</name>
</gene>
<name>A0A379PQ27_9NOCA</name>
<proteinExistence type="predicted"/>
<accession>A0A379PQ27</accession>
<evidence type="ECO:0000256" key="1">
    <source>
        <dbReference type="SAM" id="MobiDB-lite"/>
    </source>
</evidence>
<dbReference type="Proteomes" id="UP000254569">
    <property type="component" value="Unassembled WGS sequence"/>
</dbReference>
<dbReference type="EMBL" id="UGVI01000002">
    <property type="protein sequence ID" value="SUF09152.1"/>
    <property type="molecule type" value="Genomic_DNA"/>
</dbReference>
<protein>
    <submittedName>
        <fullName evidence="2">Uncharacterized protein</fullName>
    </submittedName>
</protein>